<comment type="caution">
    <text evidence="3">The sequence shown here is derived from an EMBL/GenBank/DDBJ whole genome shotgun (WGS) entry which is preliminary data.</text>
</comment>
<proteinExistence type="predicted"/>
<dbReference type="Pfam" id="PF01408">
    <property type="entry name" value="GFO_IDH_MocA"/>
    <property type="match status" value="1"/>
</dbReference>
<dbReference type="OrthoDB" id="9815825at2"/>
<dbReference type="InterPro" id="IPR051450">
    <property type="entry name" value="Gfo/Idh/MocA_Oxidoreductases"/>
</dbReference>
<reference evidence="3 4" key="1">
    <citation type="submission" date="2018-08" db="EMBL/GenBank/DDBJ databases">
        <title>Parvularcula sp. SM1705, isolated from surface water of the South Sea China.</title>
        <authorList>
            <person name="Sun L."/>
        </authorList>
    </citation>
    <scope>NUCLEOTIDE SEQUENCE [LARGE SCALE GENOMIC DNA]</scope>
    <source>
        <strain evidence="3 4">SM1705</strain>
    </source>
</reference>
<organism evidence="3 4">
    <name type="scientific">Parvularcula marina</name>
    <dbReference type="NCBI Taxonomy" id="2292771"/>
    <lineage>
        <taxon>Bacteria</taxon>
        <taxon>Pseudomonadati</taxon>
        <taxon>Pseudomonadota</taxon>
        <taxon>Alphaproteobacteria</taxon>
        <taxon>Parvularculales</taxon>
        <taxon>Parvularculaceae</taxon>
        <taxon>Parvularcula</taxon>
    </lineage>
</organism>
<dbReference type="Pfam" id="PF22725">
    <property type="entry name" value="GFO_IDH_MocA_C3"/>
    <property type="match status" value="1"/>
</dbReference>
<dbReference type="EMBL" id="QUQO01000001">
    <property type="protein sequence ID" value="RFB06013.1"/>
    <property type="molecule type" value="Genomic_DNA"/>
</dbReference>
<dbReference type="InterPro" id="IPR000683">
    <property type="entry name" value="Gfo/Idh/MocA-like_OxRdtase_N"/>
</dbReference>
<dbReference type="Gene3D" id="3.40.50.720">
    <property type="entry name" value="NAD(P)-binding Rossmann-like Domain"/>
    <property type="match status" value="1"/>
</dbReference>
<dbReference type="PANTHER" id="PTHR43377">
    <property type="entry name" value="BILIVERDIN REDUCTASE A"/>
    <property type="match status" value="1"/>
</dbReference>
<feature type="domain" description="Gfo/Idh/MocA-like oxidoreductase N-terminal" evidence="1">
    <location>
        <begin position="6"/>
        <end position="121"/>
    </location>
</feature>
<evidence type="ECO:0000313" key="4">
    <source>
        <dbReference type="Proteomes" id="UP000264589"/>
    </source>
</evidence>
<sequence>MSTNLRAGVAGAGVFGGYHANKYAEAAGADLAAIYDVDLTRAQEGASKHGAVGTDDFDEFLSLIDVVTIATPASTHGALAEKALMAGKHVLVEKPISLDLDVADRLIALSQEKGCVLQVGHQERYVADAFGLFDRGAPTEIRSRRLNKFSGRAMDVSVVFDLMIHDLDLLALLADTDTAEITHLDVRAEHGDLADYVDVALLTSSGIRAQLTASRLEENPNRDLGLVFGEGEIVLDFLKRETTNTTSTPLPVDFGSDDKPRALADPLAHGTETFLEAVRTGSEPTVGGRAGRRALSLALMIENAAMAALKDQ</sequence>
<dbReference type="PANTHER" id="PTHR43377:SF1">
    <property type="entry name" value="BILIVERDIN REDUCTASE A"/>
    <property type="match status" value="1"/>
</dbReference>
<evidence type="ECO:0000259" key="2">
    <source>
        <dbReference type="Pfam" id="PF22725"/>
    </source>
</evidence>
<keyword evidence="4" id="KW-1185">Reference proteome</keyword>
<dbReference type="InterPro" id="IPR055170">
    <property type="entry name" value="GFO_IDH_MocA-like_dom"/>
</dbReference>
<gene>
    <name evidence="3" type="ORF">DX908_12515</name>
</gene>
<accession>A0A371RKN5</accession>
<dbReference type="Proteomes" id="UP000264589">
    <property type="component" value="Unassembled WGS sequence"/>
</dbReference>
<feature type="domain" description="GFO/IDH/MocA-like oxidoreductase" evidence="2">
    <location>
        <begin position="144"/>
        <end position="229"/>
    </location>
</feature>
<dbReference type="InParanoid" id="A0A371RKN5"/>
<dbReference type="SUPFAM" id="SSF55347">
    <property type="entry name" value="Glyceraldehyde-3-phosphate dehydrogenase-like, C-terminal domain"/>
    <property type="match status" value="1"/>
</dbReference>
<dbReference type="RefSeq" id="WP_116392646.1">
    <property type="nucleotide sequence ID" value="NZ_QUQO01000001.1"/>
</dbReference>
<dbReference type="Gene3D" id="3.30.360.10">
    <property type="entry name" value="Dihydrodipicolinate Reductase, domain 2"/>
    <property type="match status" value="1"/>
</dbReference>
<dbReference type="AlphaFoldDB" id="A0A371RKN5"/>
<protein>
    <submittedName>
        <fullName evidence="3">Gfo/Idh/MocA family oxidoreductase</fullName>
    </submittedName>
</protein>
<dbReference type="InterPro" id="IPR036291">
    <property type="entry name" value="NAD(P)-bd_dom_sf"/>
</dbReference>
<name>A0A371RKN5_9PROT</name>
<dbReference type="SUPFAM" id="SSF51735">
    <property type="entry name" value="NAD(P)-binding Rossmann-fold domains"/>
    <property type="match status" value="1"/>
</dbReference>
<evidence type="ECO:0000313" key="3">
    <source>
        <dbReference type="EMBL" id="RFB06013.1"/>
    </source>
</evidence>
<dbReference type="GO" id="GO:0000166">
    <property type="term" value="F:nucleotide binding"/>
    <property type="evidence" value="ECO:0007669"/>
    <property type="project" value="InterPro"/>
</dbReference>
<evidence type="ECO:0000259" key="1">
    <source>
        <dbReference type="Pfam" id="PF01408"/>
    </source>
</evidence>